<name>A0A7W6BP31_9SPHN</name>
<evidence type="ECO:0000313" key="2">
    <source>
        <dbReference type="Proteomes" id="UP000571950"/>
    </source>
</evidence>
<gene>
    <name evidence="1" type="ORF">GGR43_004487</name>
</gene>
<comment type="caution">
    <text evidence="1">The sequence shown here is derived from an EMBL/GenBank/DDBJ whole genome shotgun (WGS) entry which is preliminary data.</text>
</comment>
<dbReference type="RefSeq" id="WP_188073955.1">
    <property type="nucleotide sequence ID" value="NZ_BSPS01000092.1"/>
</dbReference>
<accession>A0A7W6BP31</accession>
<evidence type="ECO:0000313" key="1">
    <source>
        <dbReference type="EMBL" id="MBB3928742.1"/>
    </source>
</evidence>
<sequence length="908" mass="95804">MANWPGTVVEDSELSGNAGTIKGLRTPGNIDIHNRPIVHNADGTISTVRSMSIGTDQGEVLIPTVSDDGKIMTEQQAIEQYRRTGRHLGIFDNPDDATTYAQNLHNEQAQEYGGTGQFPGEVIDQDVDRSTPLSAYAVGDPQLPDAELDPTGAREWARPEDYAFAAKAQQLADTPGSTRADFDALSEQYGFPRYGPDLDAALAGRDQNGAAFRVTVPLGGRRDPSLLSPLANSAGGAFAGAVGDTGAFGLSDEIAGIAGGDTLGEVWRGEGEAQRQAQLLKEAAAEESPIATGVGQLVGGITGMTGLGKIAGPGRRIVADTGFGAAYGAGSDNDSRLTGAAMGGAAAAAGSYLGGKVLDKISNRGPSLAAQALEQAQEFGIDLPLGATGRGKAIIDNTLSNMPGSAQVMQGARDRLTQQVTRAVDDVADSFGPATSFEGMGEAAQAGARKWMDKFEQTASKSYDAIPVDPKAKSSLSNTRAALNEITEGMKSNPELSKIWTGHPRLRATLEALTPIDTRQAGRVRLTMEEERLRGAAQTLEGARNAYRSIADDASPLDPQKIARLKTAQDDVTRAQEAFDAMKSARDEAYIEANQPPMGGEVSWEDMKRLRSIVGEIAGQPGLAADGNAIAALRRFYGALSEDMRATASAQGPKALRAFERANDLYRRGRERIDGALAKILGEDGQKSAEAAAAKMQAIARGGKSSSDLKVLAEIRKSIPAQEWGEVSNAMIRLLGRPINSEGRDFAADTFIRNFNDMSPGAKNLIFGRGELRRNLDEFSGVMESLAKVNALRNTSNTAGQVITGLSLTSVGGLPALAAQAGASYSLAKLWTNPRFVKWATGYTRMLRQSAKAGGQPNVGKQMELLKKVAAAEPAIAQDALGLQRYLSQQFSGSPGRLAAEDQSQPIE</sequence>
<protein>
    <submittedName>
        <fullName evidence="1">Uncharacterized protein</fullName>
    </submittedName>
</protein>
<dbReference type="Proteomes" id="UP000571950">
    <property type="component" value="Unassembled WGS sequence"/>
</dbReference>
<dbReference type="PROSITE" id="PS50096">
    <property type="entry name" value="IQ"/>
    <property type="match status" value="1"/>
</dbReference>
<dbReference type="EMBL" id="JACIDT010000033">
    <property type="protein sequence ID" value="MBB3928742.1"/>
    <property type="molecule type" value="Genomic_DNA"/>
</dbReference>
<dbReference type="AlphaFoldDB" id="A0A7W6BP31"/>
<proteinExistence type="predicted"/>
<reference evidence="1 2" key="1">
    <citation type="submission" date="2020-08" db="EMBL/GenBank/DDBJ databases">
        <title>Genomic Encyclopedia of Type Strains, Phase IV (KMG-IV): sequencing the most valuable type-strain genomes for metagenomic binning, comparative biology and taxonomic classification.</title>
        <authorList>
            <person name="Goeker M."/>
        </authorList>
    </citation>
    <scope>NUCLEOTIDE SEQUENCE [LARGE SCALE GENOMIC DNA]</scope>
    <source>
        <strain evidence="1 2">DSM 26189</strain>
    </source>
</reference>
<keyword evidence="2" id="KW-1185">Reference proteome</keyword>
<organism evidence="1 2">
    <name type="scientific">Sphingobium jiangsuense</name>
    <dbReference type="NCBI Taxonomy" id="870476"/>
    <lineage>
        <taxon>Bacteria</taxon>
        <taxon>Pseudomonadati</taxon>
        <taxon>Pseudomonadota</taxon>
        <taxon>Alphaproteobacteria</taxon>
        <taxon>Sphingomonadales</taxon>
        <taxon>Sphingomonadaceae</taxon>
        <taxon>Sphingobium</taxon>
    </lineage>
</organism>